<reference evidence="3" key="2">
    <citation type="submission" date="2020-09" db="EMBL/GenBank/DDBJ databases">
        <authorList>
            <person name="Sun Q."/>
            <person name="Zhou Y."/>
        </authorList>
    </citation>
    <scope>NUCLEOTIDE SEQUENCE</scope>
    <source>
        <strain evidence="3">CGMCC 1.15178</strain>
    </source>
</reference>
<dbReference type="AlphaFoldDB" id="A0A917DU76"/>
<feature type="compositionally biased region" description="Low complexity" evidence="1">
    <location>
        <begin position="104"/>
        <end position="118"/>
    </location>
</feature>
<keyword evidence="4" id="KW-1185">Reference proteome</keyword>
<accession>A0A917DU76</accession>
<feature type="region of interest" description="Disordered" evidence="1">
    <location>
        <begin position="30"/>
        <end position="84"/>
    </location>
</feature>
<protein>
    <submittedName>
        <fullName evidence="3">Uncharacterized protein</fullName>
    </submittedName>
</protein>
<feature type="transmembrane region" description="Helical" evidence="2">
    <location>
        <begin position="12"/>
        <end position="29"/>
    </location>
</feature>
<name>A0A917DU76_9BACL</name>
<gene>
    <name evidence="3" type="ORF">GCM10010911_31690</name>
</gene>
<proteinExistence type="predicted"/>
<dbReference type="RefSeq" id="WP_188992900.1">
    <property type="nucleotide sequence ID" value="NZ_BMHP01000002.1"/>
</dbReference>
<evidence type="ECO:0000256" key="2">
    <source>
        <dbReference type="SAM" id="Phobius"/>
    </source>
</evidence>
<keyword evidence="2" id="KW-0812">Transmembrane</keyword>
<sequence>MNELIQFISKNFFLVFIIIGFIFSVINKNKKAKPPGGRMPDFGGGPGLPQSQGNQRRDDQSMNSPVEPPPYKNPYDGDGEGVSAEYEEERKFAAPVYVEPPKVRVPARPAAPRRSPLAEQQVPRPARKTNGALLKNLEKDELRRAVVLAEVLGPPRAKRSHRLF</sequence>
<dbReference type="Proteomes" id="UP000612456">
    <property type="component" value="Unassembled WGS sequence"/>
</dbReference>
<comment type="caution">
    <text evidence="3">The sequence shown here is derived from an EMBL/GenBank/DDBJ whole genome shotgun (WGS) entry which is preliminary data.</text>
</comment>
<feature type="region of interest" description="Disordered" evidence="1">
    <location>
        <begin position="104"/>
        <end position="130"/>
    </location>
</feature>
<evidence type="ECO:0000313" key="3">
    <source>
        <dbReference type="EMBL" id="GGD71429.1"/>
    </source>
</evidence>
<evidence type="ECO:0000256" key="1">
    <source>
        <dbReference type="SAM" id="MobiDB-lite"/>
    </source>
</evidence>
<keyword evidence="2" id="KW-0472">Membrane</keyword>
<evidence type="ECO:0000313" key="4">
    <source>
        <dbReference type="Proteomes" id="UP000612456"/>
    </source>
</evidence>
<dbReference type="EMBL" id="BMHP01000002">
    <property type="protein sequence ID" value="GGD71429.1"/>
    <property type="molecule type" value="Genomic_DNA"/>
</dbReference>
<keyword evidence="2" id="KW-1133">Transmembrane helix</keyword>
<reference evidence="3" key="1">
    <citation type="journal article" date="2014" name="Int. J. Syst. Evol. Microbiol.">
        <title>Complete genome sequence of Corynebacterium casei LMG S-19264T (=DSM 44701T), isolated from a smear-ripened cheese.</title>
        <authorList>
            <consortium name="US DOE Joint Genome Institute (JGI-PGF)"/>
            <person name="Walter F."/>
            <person name="Albersmeier A."/>
            <person name="Kalinowski J."/>
            <person name="Ruckert C."/>
        </authorList>
    </citation>
    <scope>NUCLEOTIDE SEQUENCE</scope>
    <source>
        <strain evidence="3">CGMCC 1.15178</strain>
    </source>
</reference>
<organism evidence="3 4">
    <name type="scientific">Paenibacillus nasutitermitis</name>
    <dbReference type="NCBI Taxonomy" id="1652958"/>
    <lineage>
        <taxon>Bacteria</taxon>
        <taxon>Bacillati</taxon>
        <taxon>Bacillota</taxon>
        <taxon>Bacilli</taxon>
        <taxon>Bacillales</taxon>
        <taxon>Paenibacillaceae</taxon>
        <taxon>Paenibacillus</taxon>
    </lineage>
</organism>